<gene>
    <name evidence="2" type="ORF">HZT40_17995</name>
</gene>
<evidence type="ECO:0000313" key="2">
    <source>
        <dbReference type="EMBL" id="QLQ33166.1"/>
    </source>
</evidence>
<accession>A0A7L6AVL5</accession>
<keyword evidence="1" id="KW-0812">Transmembrane</keyword>
<name>A0A7L6AVL5_9GAMM</name>
<evidence type="ECO:0000313" key="3">
    <source>
        <dbReference type="Proteomes" id="UP000510621"/>
    </source>
</evidence>
<dbReference type="Proteomes" id="UP000510621">
    <property type="component" value="Chromosome"/>
</dbReference>
<dbReference type="EMBL" id="CP059265">
    <property type="protein sequence ID" value="QLQ33166.1"/>
    <property type="molecule type" value="Genomic_DNA"/>
</dbReference>
<organism evidence="2 3">
    <name type="scientific">Candidatus Thiothrix singaporensis</name>
    <dbReference type="NCBI Taxonomy" id="2799669"/>
    <lineage>
        <taxon>Bacteria</taxon>
        <taxon>Pseudomonadati</taxon>
        <taxon>Pseudomonadota</taxon>
        <taxon>Gammaproteobacteria</taxon>
        <taxon>Thiotrichales</taxon>
        <taxon>Thiotrichaceae</taxon>
        <taxon>Thiothrix</taxon>
    </lineage>
</organism>
<reference evidence="2" key="1">
    <citation type="submission" date="2020-06" db="EMBL/GenBank/DDBJ databases">
        <title>Analysis procedures for assessing recovery of high quality, complete, closed genomes from Nanopore long read metagenome sequencing.</title>
        <authorList>
            <person name="Bessarab I."/>
            <person name="Arumugam K."/>
            <person name="Haryono M."/>
            <person name="Liu X."/>
            <person name="Roy S."/>
            <person name="Zuniga-Montanez R.E."/>
            <person name="Qiu G."/>
            <person name="Drautz-Moses D.I."/>
            <person name="Law Y.Y."/>
            <person name="Wuertz S."/>
            <person name="Lauro F.M."/>
            <person name="Huson D.H."/>
            <person name="Williams R.B."/>
        </authorList>
    </citation>
    <scope>NUCLEOTIDE SEQUENCE [LARGE SCALE GENOMIC DNA]</scope>
    <source>
        <strain evidence="2">SSD2</strain>
    </source>
</reference>
<dbReference type="KEGG" id="this:HZT40_17995"/>
<sequence>MDKILFLNNQVKFKTMIKTIIANTGKALAVIALLLGILIVWSTHVENTAHTKALDFCETITIKQKTDGLLEQAWLAGADRRQTNWMTAEAGKPDSLFATFTGVSALSRHICVIEATNGSVTSKHLQYLD</sequence>
<feature type="transmembrane region" description="Helical" evidence="1">
    <location>
        <begin position="20"/>
        <end position="41"/>
    </location>
</feature>
<proteinExistence type="predicted"/>
<dbReference type="AlphaFoldDB" id="A0A7L6AVL5"/>
<keyword evidence="1" id="KW-1133">Transmembrane helix</keyword>
<evidence type="ECO:0000256" key="1">
    <source>
        <dbReference type="SAM" id="Phobius"/>
    </source>
</evidence>
<keyword evidence="3" id="KW-1185">Reference proteome</keyword>
<keyword evidence="1" id="KW-0472">Membrane</keyword>
<protein>
    <submittedName>
        <fullName evidence="2">Uncharacterized protein</fullName>
    </submittedName>
</protein>